<accession>A0A6A3HLL9</accession>
<evidence type="ECO:0000313" key="5">
    <source>
        <dbReference type="Proteomes" id="UP000434957"/>
    </source>
</evidence>
<evidence type="ECO:0000313" key="4">
    <source>
        <dbReference type="Proteomes" id="UP000429607"/>
    </source>
</evidence>
<dbReference type="Proteomes" id="UP000435112">
    <property type="component" value="Unassembled WGS sequence"/>
</dbReference>
<proteinExistence type="predicted"/>
<dbReference type="EMBL" id="QXFV01004166">
    <property type="protein sequence ID" value="KAE8971279.1"/>
    <property type="molecule type" value="Genomic_DNA"/>
</dbReference>
<dbReference type="EMBL" id="QXFT01001775">
    <property type="protein sequence ID" value="KAE9310629.1"/>
    <property type="molecule type" value="Genomic_DNA"/>
</dbReference>
<sequence length="73" mass="7991">MVASKSRVALFAISGLHTHRGATLRARARCRALCPSSMLRRSPTTAFVVPRLSSVIFQCYLRLRCVSATLRGG</sequence>
<comment type="caution">
    <text evidence="1">The sequence shown here is derived from an EMBL/GenBank/DDBJ whole genome shotgun (WGS) entry which is preliminary data.</text>
</comment>
<gene>
    <name evidence="1" type="ORF">PR001_g26938</name>
    <name evidence="2" type="ORF">PR002_g19527</name>
    <name evidence="3" type="ORF">PR003_g20216</name>
</gene>
<evidence type="ECO:0000313" key="2">
    <source>
        <dbReference type="EMBL" id="KAE8995718.1"/>
    </source>
</evidence>
<dbReference type="EMBL" id="QXFU01001776">
    <property type="protein sequence ID" value="KAE8995718.1"/>
    <property type="molecule type" value="Genomic_DNA"/>
</dbReference>
<dbReference type="Proteomes" id="UP000434957">
    <property type="component" value="Unassembled WGS sequence"/>
</dbReference>
<keyword evidence="5" id="KW-1185">Reference proteome</keyword>
<dbReference type="AlphaFoldDB" id="A0A6A3HLL9"/>
<name>A0A6A3HLL9_9STRA</name>
<protein>
    <submittedName>
        <fullName evidence="1">Uncharacterized protein</fullName>
    </submittedName>
</protein>
<organism evidence="1 4">
    <name type="scientific">Phytophthora rubi</name>
    <dbReference type="NCBI Taxonomy" id="129364"/>
    <lineage>
        <taxon>Eukaryota</taxon>
        <taxon>Sar</taxon>
        <taxon>Stramenopiles</taxon>
        <taxon>Oomycota</taxon>
        <taxon>Peronosporomycetes</taxon>
        <taxon>Peronosporales</taxon>
        <taxon>Peronosporaceae</taxon>
        <taxon>Phytophthora</taxon>
    </lineage>
</organism>
<reference evidence="4 6" key="1">
    <citation type="submission" date="2018-09" db="EMBL/GenBank/DDBJ databases">
        <title>Genomic investigation of the strawberry pathogen Phytophthora fragariae indicates pathogenicity is determined by transcriptional variation in three key races.</title>
        <authorList>
            <person name="Adams T.M."/>
            <person name="Armitage A.D."/>
            <person name="Sobczyk M.K."/>
            <person name="Bates H.J."/>
            <person name="Dunwell J.M."/>
            <person name="Nellist C.F."/>
            <person name="Harrison R.J."/>
        </authorList>
    </citation>
    <scope>NUCLEOTIDE SEQUENCE [LARGE SCALE GENOMIC DNA]</scope>
    <source>
        <strain evidence="1 4">SCRP249</strain>
        <strain evidence="2 6">SCRP324</strain>
        <strain evidence="3 5">SCRP333</strain>
    </source>
</reference>
<evidence type="ECO:0000313" key="1">
    <source>
        <dbReference type="EMBL" id="KAE8971279.1"/>
    </source>
</evidence>
<dbReference type="Proteomes" id="UP000429607">
    <property type="component" value="Unassembled WGS sequence"/>
</dbReference>
<evidence type="ECO:0000313" key="6">
    <source>
        <dbReference type="Proteomes" id="UP000435112"/>
    </source>
</evidence>
<evidence type="ECO:0000313" key="3">
    <source>
        <dbReference type="EMBL" id="KAE9310629.1"/>
    </source>
</evidence>